<evidence type="ECO:0008006" key="3">
    <source>
        <dbReference type="Google" id="ProtNLM"/>
    </source>
</evidence>
<evidence type="ECO:0000313" key="1">
    <source>
        <dbReference type="EMBL" id="KFE67129.1"/>
    </source>
</evidence>
<dbReference type="STRING" id="394096.DB31_8482"/>
<dbReference type="PROSITE" id="PS51257">
    <property type="entry name" value="PROKAR_LIPOPROTEIN"/>
    <property type="match status" value="1"/>
</dbReference>
<dbReference type="EMBL" id="JMCB01000008">
    <property type="protein sequence ID" value="KFE67129.1"/>
    <property type="molecule type" value="Genomic_DNA"/>
</dbReference>
<evidence type="ECO:0000313" key="2">
    <source>
        <dbReference type="Proteomes" id="UP000028725"/>
    </source>
</evidence>
<name>A0A085WHG6_9BACT</name>
<keyword evidence="2" id="KW-1185">Reference proteome</keyword>
<gene>
    <name evidence="1" type="ORF">DB31_8482</name>
</gene>
<organism evidence="1 2">
    <name type="scientific">Hyalangium minutum</name>
    <dbReference type="NCBI Taxonomy" id="394096"/>
    <lineage>
        <taxon>Bacteria</taxon>
        <taxon>Pseudomonadati</taxon>
        <taxon>Myxococcota</taxon>
        <taxon>Myxococcia</taxon>
        <taxon>Myxococcales</taxon>
        <taxon>Cystobacterineae</taxon>
        <taxon>Archangiaceae</taxon>
        <taxon>Hyalangium</taxon>
    </lineage>
</organism>
<accession>A0A085WHG6</accession>
<dbReference type="CDD" id="cd00719">
    <property type="entry name" value="GIY-YIG_SF"/>
    <property type="match status" value="1"/>
</dbReference>
<dbReference type="AlphaFoldDB" id="A0A085WHG6"/>
<dbReference type="SUPFAM" id="SSF82771">
    <property type="entry name" value="GIY-YIG endonuclease"/>
    <property type="match status" value="1"/>
</dbReference>
<dbReference type="PATRIC" id="fig|394096.3.peg.4524"/>
<dbReference type="InterPro" id="IPR035901">
    <property type="entry name" value="GIY-YIG_endonuc_sf"/>
</dbReference>
<comment type="caution">
    <text evidence="1">The sequence shown here is derived from an EMBL/GenBank/DDBJ whole genome shotgun (WGS) entry which is preliminary data.</text>
</comment>
<dbReference type="Proteomes" id="UP000028725">
    <property type="component" value="Unassembled WGS sequence"/>
</dbReference>
<protein>
    <recommendedName>
        <fullName evidence="3">Lipoprotein</fullName>
    </recommendedName>
</protein>
<sequence length="445" mass="47606">MTLRHAMAAVLALLMAACSPQPKVVRLISGQGAPVVHVARAGVEPVQVDDDSFEQALVEHGRSIQPFSVPLMEARRLWRGPPPAEPYAHVRGRLGLVSVGSAPEAPRVHLLPELAPAAAELKRCYLQWCGRTWGEGDCLRLLVDKPELDNDGKYTLAMAIAQRHVLGEMKDAFGEMVNPVAVYASITSAMTVYLLLWTLPEPVSKGLAATMTVALMAYLGVDTVWRLIDGWLVVVREVDRATTFEEIEVAGTKYGKTMGRTAAKAFVMLATVAVGNTAAGMASRLPTLPGAGPAAVLAETQLNLRYAAAASQVEAVTVSAEGATLTLAPGAVAMAARGAGSRNNSVYRSVSPQGQVQYVGITNNVARRAVEHLRQNGFDIDKLLGNLSREDARAVEQALIEIHGLGKNGGTLLNRINSIARTRPDFAALLRRGQELLNSIGYRVE</sequence>
<proteinExistence type="predicted"/>
<reference evidence="1 2" key="1">
    <citation type="submission" date="2014-04" db="EMBL/GenBank/DDBJ databases">
        <title>Genome assembly of Hyalangium minutum DSM 14724.</title>
        <authorList>
            <person name="Sharma G."/>
            <person name="Subramanian S."/>
        </authorList>
    </citation>
    <scope>NUCLEOTIDE SEQUENCE [LARGE SCALE GENOMIC DNA]</scope>
    <source>
        <strain evidence="1 2">DSM 14724</strain>
    </source>
</reference>